<comment type="caution">
    <text evidence="4">The sequence shown here is derived from an EMBL/GenBank/DDBJ whole genome shotgun (WGS) entry which is preliminary data.</text>
</comment>
<keyword evidence="5" id="KW-1185">Reference proteome</keyword>
<evidence type="ECO:0000259" key="3">
    <source>
        <dbReference type="Pfam" id="PF00884"/>
    </source>
</evidence>
<dbReference type="InterPro" id="IPR050738">
    <property type="entry name" value="Sulfatase"/>
</dbReference>
<dbReference type="EMBL" id="JACRSQ010000010">
    <property type="protein sequence ID" value="MBC8543521.1"/>
    <property type="molecule type" value="Genomic_DNA"/>
</dbReference>
<dbReference type="SUPFAM" id="SSF53649">
    <property type="entry name" value="Alkaline phosphatase-like"/>
    <property type="match status" value="1"/>
</dbReference>
<accession>A0A926DT16</accession>
<sequence length="465" mass="52697">MCGKRPNLLFIMADQLRYDALGCAGRFSISTPNLDRLASEGAFFSKAYTPIPVCAPARQSLLSGRSADSFGALWNYDFIPTNTVRGNDPSWLHALAERGYRTSLVGQWHASSEEAPAAFGYETYSPFKEYEEYIRKTYPHIRYSGGWMGEANPIPLEDSRTHYMARRAMERLDEYAAAGDPFLLMWDFADPHLPCRPSEPFASMYTGSDIEPWDSFGDPMDNKPYIQRQQLVNWDLTQTSREAYVDCMARYYGMVSQLDDSIGRVLTHLEELGLAQNTLVIFTSDHGDTCGGHGMLDKHYILYEDVVHIPLIMRLPGVIPKGTRVQRCVSNCLDLPPTIEEIMELSPSGARHGLSLLPLLAGEDQPARPNYTIFTSNGQQFGLFTQRGITDGRWKYIWNLTDIDEFYDLEADPGEFHNLMAYPMELDTELLASMRKNLYTALIRQGDPFAKSPWLKKQLVEGKKL</sequence>
<keyword evidence="2 4" id="KW-0378">Hydrolase</keyword>
<dbReference type="Gene3D" id="3.40.720.10">
    <property type="entry name" value="Alkaline Phosphatase, subunit A"/>
    <property type="match status" value="1"/>
</dbReference>
<comment type="similarity">
    <text evidence="1">Belongs to the sulfatase family.</text>
</comment>
<dbReference type="InterPro" id="IPR017850">
    <property type="entry name" value="Alkaline_phosphatase_core_sf"/>
</dbReference>
<organism evidence="4 5">
    <name type="scientific">Bianquea renquensis</name>
    <dbReference type="NCBI Taxonomy" id="2763661"/>
    <lineage>
        <taxon>Bacteria</taxon>
        <taxon>Bacillati</taxon>
        <taxon>Bacillota</taxon>
        <taxon>Clostridia</taxon>
        <taxon>Eubacteriales</taxon>
        <taxon>Bianqueaceae</taxon>
        <taxon>Bianquea</taxon>
    </lineage>
</organism>
<dbReference type="PANTHER" id="PTHR42693">
    <property type="entry name" value="ARYLSULFATASE FAMILY MEMBER"/>
    <property type="match status" value="1"/>
</dbReference>
<dbReference type="GO" id="GO:0004065">
    <property type="term" value="F:arylsulfatase activity"/>
    <property type="evidence" value="ECO:0007669"/>
    <property type="project" value="TreeGrafter"/>
</dbReference>
<gene>
    <name evidence="4" type="ORF">H8730_08190</name>
</gene>
<evidence type="ECO:0000256" key="1">
    <source>
        <dbReference type="ARBA" id="ARBA00008779"/>
    </source>
</evidence>
<proteinExistence type="inferred from homology"/>
<dbReference type="Proteomes" id="UP000657006">
    <property type="component" value="Unassembled WGS sequence"/>
</dbReference>
<evidence type="ECO:0000256" key="2">
    <source>
        <dbReference type="ARBA" id="ARBA00022801"/>
    </source>
</evidence>
<dbReference type="Pfam" id="PF00884">
    <property type="entry name" value="Sulfatase"/>
    <property type="match status" value="1"/>
</dbReference>
<evidence type="ECO:0000313" key="5">
    <source>
        <dbReference type="Proteomes" id="UP000657006"/>
    </source>
</evidence>
<reference evidence="4" key="1">
    <citation type="submission" date="2020-08" db="EMBL/GenBank/DDBJ databases">
        <title>Genome public.</title>
        <authorList>
            <person name="Liu C."/>
            <person name="Sun Q."/>
        </authorList>
    </citation>
    <scope>NUCLEOTIDE SEQUENCE</scope>
    <source>
        <strain evidence="4">NSJ-32</strain>
    </source>
</reference>
<dbReference type="AlphaFoldDB" id="A0A926DT16"/>
<dbReference type="RefSeq" id="WP_177713658.1">
    <property type="nucleotide sequence ID" value="NZ_JACRSQ010000010.1"/>
</dbReference>
<name>A0A926DT16_9FIRM</name>
<feature type="domain" description="Sulfatase N-terminal" evidence="3">
    <location>
        <begin position="6"/>
        <end position="342"/>
    </location>
</feature>
<dbReference type="PANTHER" id="PTHR42693:SF53">
    <property type="entry name" value="ENDO-4-O-SULFATASE"/>
    <property type="match status" value="1"/>
</dbReference>
<protein>
    <submittedName>
        <fullName evidence="4">Sulfatase-like hydrolase/transferase</fullName>
    </submittedName>
</protein>
<evidence type="ECO:0000313" key="4">
    <source>
        <dbReference type="EMBL" id="MBC8543521.1"/>
    </source>
</evidence>
<dbReference type="InterPro" id="IPR000917">
    <property type="entry name" value="Sulfatase_N"/>
</dbReference>